<comment type="caution">
    <text evidence="2">The sequence shown here is derived from an EMBL/GenBank/DDBJ whole genome shotgun (WGS) entry which is preliminary data.</text>
</comment>
<protein>
    <submittedName>
        <fullName evidence="2">Uncharacterized protein</fullName>
    </submittedName>
</protein>
<name>A0ABW1J9Y6_9ACTN</name>
<dbReference type="EMBL" id="JBHSRD010000002">
    <property type="protein sequence ID" value="MFC6005797.1"/>
    <property type="molecule type" value="Genomic_DNA"/>
</dbReference>
<proteinExistence type="predicted"/>
<gene>
    <name evidence="2" type="ORF">ACFQDO_01535</name>
</gene>
<reference evidence="3" key="1">
    <citation type="journal article" date="2019" name="Int. J. Syst. Evol. Microbiol.">
        <title>The Global Catalogue of Microorganisms (GCM) 10K type strain sequencing project: providing services to taxonomists for standard genome sequencing and annotation.</title>
        <authorList>
            <consortium name="The Broad Institute Genomics Platform"/>
            <consortium name="The Broad Institute Genome Sequencing Center for Infectious Disease"/>
            <person name="Wu L."/>
            <person name="Ma J."/>
        </authorList>
    </citation>
    <scope>NUCLEOTIDE SEQUENCE [LARGE SCALE GENOMIC DNA]</scope>
    <source>
        <strain evidence="3">KACC 14249</strain>
    </source>
</reference>
<evidence type="ECO:0000256" key="1">
    <source>
        <dbReference type="SAM" id="MobiDB-lite"/>
    </source>
</evidence>
<sequence length="54" mass="5745">MAPISQAQELVRDYSRLPAAPAPSTWTTSVPASAPHEDPPPPYLPPEVMYGLGS</sequence>
<organism evidence="2 3">
    <name type="scientific">Angustibacter luteus</name>
    <dbReference type="NCBI Taxonomy" id="658456"/>
    <lineage>
        <taxon>Bacteria</taxon>
        <taxon>Bacillati</taxon>
        <taxon>Actinomycetota</taxon>
        <taxon>Actinomycetes</taxon>
        <taxon>Kineosporiales</taxon>
        <taxon>Kineosporiaceae</taxon>
    </lineage>
</organism>
<evidence type="ECO:0000313" key="3">
    <source>
        <dbReference type="Proteomes" id="UP001596189"/>
    </source>
</evidence>
<dbReference type="RefSeq" id="WP_345716674.1">
    <property type="nucleotide sequence ID" value="NZ_BAABFP010000005.1"/>
</dbReference>
<evidence type="ECO:0000313" key="2">
    <source>
        <dbReference type="EMBL" id="MFC6005797.1"/>
    </source>
</evidence>
<accession>A0ABW1J9Y6</accession>
<feature type="region of interest" description="Disordered" evidence="1">
    <location>
        <begin position="15"/>
        <end position="54"/>
    </location>
</feature>
<keyword evidence="3" id="KW-1185">Reference proteome</keyword>
<dbReference type="Proteomes" id="UP001596189">
    <property type="component" value="Unassembled WGS sequence"/>
</dbReference>